<gene>
    <name evidence="3" type="ORF">KME28_21845</name>
</gene>
<accession>A0A9E3HAY9</accession>
<reference evidence="3" key="1">
    <citation type="submission" date="2021-05" db="EMBL/GenBank/DDBJ databases">
        <authorList>
            <person name="Pietrasiak N."/>
            <person name="Ward R."/>
            <person name="Stajich J.E."/>
            <person name="Kurbessoian T."/>
        </authorList>
    </citation>
    <scope>NUCLEOTIDE SEQUENCE</scope>
    <source>
        <strain evidence="3">HA4357-MV3</strain>
    </source>
</reference>
<feature type="compositionally biased region" description="Low complexity" evidence="1">
    <location>
        <begin position="32"/>
        <end position="61"/>
    </location>
</feature>
<organism evidence="3 4">
    <name type="scientific">Pelatocladus maniniholoensis HA4357-MV3</name>
    <dbReference type="NCBI Taxonomy" id="1117104"/>
    <lineage>
        <taxon>Bacteria</taxon>
        <taxon>Bacillati</taxon>
        <taxon>Cyanobacteriota</taxon>
        <taxon>Cyanophyceae</taxon>
        <taxon>Nostocales</taxon>
        <taxon>Nostocaceae</taxon>
        <taxon>Pelatocladus</taxon>
    </lineage>
</organism>
<dbReference type="Proteomes" id="UP000813215">
    <property type="component" value="Unassembled WGS sequence"/>
</dbReference>
<name>A0A9E3HAY9_9NOST</name>
<proteinExistence type="predicted"/>
<dbReference type="EMBL" id="JAHHHW010000126">
    <property type="protein sequence ID" value="MBW4434284.1"/>
    <property type="molecule type" value="Genomic_DNA"/>
</dbReference>
<evidence type="ECO:0000313" key="4">
    <source>
        <dbReference type="Proteomes" id="UP000813215"/>
    </source>
</evidence>
<evidence type="ECO:0000256" key="1">
    <source>
        <dbReference type="SAM" id="MobiDB-lite"/>
    </source>
</evidence>
<sequence>MLYRIVFVIISLFLNIGVTQFVQAQEQNSQTQTNQQTQEQNSQTQTNQQTQEQNSQTQTNNPDNNNKPGLESEPDLLPRAIKLSIVNGVIEYLQNTKRVTIGLEWSLLPADEILLESAREYYEKDEPITCSIGNDNLGKSNKWIENLSEKCQQRLREALMVSDLKTLNSDPNSQIKFQKYWNPEENGDGVQLVRQGSITASEYFGLLRDNIQVTNLLQSKGISYSFDVSGATPQGQFPRISDQDITWDMKIYRFAVARPQNQPIYIYRFVVKAIIEPFNLTFVKAEKTDANLNVAISFKKGEETVGLSNRKLIAEPIPIEIKMANGQQANLKKIEDAKAFTQLNTVLSFFGSPDLSQIVSNNFLGGTNNTSIITGGLINDKVAQPLIGVNLDLLDLGSSKAGGLFGIGLTDNNSLYIGPSFQYSILTLSAGARIFDKKDSTRVEPAGVISFDLSQVIGGKQQNRKIELDRSKVGGDWGKASEEIVKNLALVDWGVTQNPNIQQSLVLVRKKDCVGNEIQPNEYAELPIKISIGEKPSLKFIPQGKYKYQGLDKLPLIYELHDDGVPVNKDAEINFCPTGETQTVKRIRLSVEMVNR</sequence>
<evidence type="ECO:0000313" key="3">
    <source>
        <dbReference type="EMBL" id="MBW4434284.1"/>
    </source>
</evidence>
<feature type="chain" id="PRO_5039550281" evidence="2">
    <location>
        <begin position="25"/>
        <end position="596"/>
    </location>
</feature>
<protein>
    <submittedName>
        <fullName evidence="3">Uncharacterized protein</fullName>
    </submittedName>
</protein>
<keyword evidence="2" id="KW-0732">Signal</keyword>
<feature type="signal peptide" evidence="2">
    <location>
        <begin position="1"/>
        <end position="24"/>
    </location>
</feature>
<reference evidence="3" key="2">
    <citation type="journal article" date="2022" name="Microbiol. Resour. Announc.">
        <title>Metagenome Sequencing to Explore Phylogenomics of Terrestrial Cyanobacteria.</title>
        <authorList>
            <person name="Ward R.D."/>
            <person name="Stajich J.E."/>
            <person name="Johansen J.R."/>
            <person name="Huntemann M."/>
            <person name="Clum A."/>
            <person name="Foster B."/>
            <person name="Foster B."/>
            <person name="Roux S."/>
            <person name="Palaniappan K."/>
            <person name="Varghese N."/>
            <person name="Mukherjee S."/>
            <person name="Reddy T.B.K."/>
            <person name="Daum C."/>
            <person name="Copeland A."/>
            <person name="Chen I.A."/>
            <person name="Ivanova N.N."/>
            <person name="Kyrpides N.C."/>
            <person name="Shapiro N."/>
            <person name="Eloe-Fadrosh E.A."/>
            <person name="Pietrasiak N."/>
        </authorList>
    </citation>
    <scope>NUCLEOTIDE SEQUENCE</scope>
    <source>
        <strain evidence="3">HA4357-MV3</strain>
    </source>
</reference>
<dbReference type="AlphaFoldDB" id="A0A9E3HAY9"/>
<feature type="region of interest" description="Disordered" evidence="1">
    <location>
        <begin position="32"/>
        <end position="74"/>
    </location>
</feature>
<evidence type="ECO:0000256" key="2">
    <source>
        <dbReference type="SAM" id="SignalP"/>
    </source>
</evidence>
<comment type="caution">
    <text evidence="3">The sequence shown here is derived from an EMBL/GenBank/DDBJ whole genome shotgun (WGS) entry which is preliminary data.</text>
</comment>